<gene>
    <name evidence="2" type="ORF">LSUB1_G002629</name>
</gene>
<name>A0A8H8UBK0_9HELO</name>
<keyword evidence="3" id="KW-1185">Reference proteome</keyword>
<evidence type="ECO:0000313" key="2">
    <source>
        <dbReference type="EMBL" id="TVY41265.1"/>
    </source>
</evidence>
<dbReference type="AlphaFoldDB" id="A0A8H8UBK0"/>
<proteinExistence type="predicted"/>
<feature type="domain" description="DUF4185" evidence="1">
    <location>
        <begin position="52"/>
        <end position="310"/>
    </location>
</feature>
<accession>A0A8H8UBK0</accession>
<sequence length="363" mass="40533">MSIKKDLDLKRRNGDSLPPLERAVIWPPQVISSTPLGEIRDASGNWYPRDIGRSSVLGDAIIFQFGDTFSHEADGTFQGVSSNTAAFGTKNSNPTLTVYTSHSCTDAIPTVIPLTEKEDSMGWKIWSFSGTVESDKLGNGDTFGWTWFQMMQKQDLKTDDWVLKWIGIAKVGCIGRHKIVWAQRVKDELFLREEPALGSFCAVKDEHYIYVYGYKTGKFDVALGRVQIFEADDKTKYEYWTCPGGWTSSSAACDIVFEGMVHGQVFKTKMFGGNSPYQWAFIGCNNFADSKIQMGRAERPEGPWDIHELMGTYRIDQRQGAGFTYCMASDEKKGDLCVSWSEGGMTGGVLASMIRLKTAQIPD</sequence>
<reference evidence="2 3" key="1">
    <citation type="submission" date="2018-05" db="EMBL/GenBank/DDBJ databases">
        <title>Genome sequencing and assembly of the regulated plant pathogen Lachnellula willkommii and related sister species for the development of diagnostic species identification markers.</title>
        <authorList>
            <person name="Giroux E."/>
            <person name="Bilodeau G."/>
        </authorList>
    </citation>
    <scope>NUCLEOTIDE SEQUENCE [LARGE SCALE GENOMIC DNA]</scope>
    <source>
        <strain evidence="2 3">CBS 197.66</strain>
    </source>
</reference>
<feature type="non-terminal residue" evidence="2">
    <location>
        <position position="1"/>
    </location>
</feature>
<evidence type="ECO:0000313" key="3">
    <source>
        <dbReference type="Proteomes" id="UP000462212"/>
    </source>
</evidence>
<dbReference type="InterPro" id="IPR025442">
    <property type="entry name" value="DUF4185"/>
</dbReference>
<dbReference type="EMBL" id="QGMJ01000144">
    <property type="protein sequence ID" value="TVY41265.1"/>
    <property type="molecule type" value="Genomic_DNA"/>
</dbReference>
<dbReference type="Pfam" id="PF13810">
    <property type="entry name" value="DUF4185"/>
    <property type="match status" value="1"/>
</dbReference>
<dbReference type="Proteomes" id="UP000462212">
    <property type="component" value="Unassembled WGS sequence"/>
</dbReference>
<protein>
    <recommendedName>
        <fullName evidence="1">DUF4185 domain-containing protein</fullName>
    </recommendedName>
</protein>
<dbReference type="OrthoDB" id="2583188at2759"/>
<evidence type="ECO:0000259" key="1">
    <source>
        <dbReference type="Pfam" id="PF13810"/>
    </source>
</evidence>
<organism evidence="2 3">
    <name type="scientific">Lachnellula subtilissima</name>
    <dbReference type="NCBI Taxonomy" id="602034"/>
    <lineage>
        <taxon>Eukaryota</taxon>
        <taxon>Fungi</taxon>
        <taxon>Dikarya</taxon>
        <taxon>Ascomycota</taxon>
        <taxon>Pezizomycotina</taxon>
        <taxon>Leotiomycetes</taxon>
        <taxon>Helotiales</taxon>
        <taxon>Lachnaceae</taxon>
        <taxon>Lachnellula</taxon>
    </lineage>
</organism>
<comment type="caution">
    <text evidence="2">The sequence shown here is derived from an EMBL/GenBank/DDBJ whole genome shotgun (WGS) entry which is preliminary data.</text>
</comment>